<keyword evidence="3" id="KW-1185">Reference proteome</keyword>
<dbReference type="RefSeq" id="WP_097182846.1">
    <property type="nucleotide sequence ID" value="NZ_OCNK01000001.1"/>
</dbReference>
<name>A0A286GJP0_9ACTN</name>
<protein>
    <submittedName>
        <fullName evidence="2">Uncharacterized protein</fullName>
    </submittedName>
</protein>
<keyword evidence="1" id="KW-0812">Transmembrane</keyword>
<dbReference type="EMBL" id="OCNK01000001">
    <property type="protein sequence ID" value="SOD95204.1"/>
    <property type="molecule type" value="Genomic_DNA"/>
</dbReference>
<accession>A0A286GJP0</accession>
<reference evidence="3" key="1">
    <citation type="submission" date="2017-09" db="EMBL/GenBank/DDBJ databases">
        <authorList>
            <person name="Varghese N."/>
            <person name="Submissions S."/>
        </authorList>
    </citation>
    <scope>NUCLEOTIDE SEQUENCE [LARGE SCALE GENOMIC DNA]</scope>
    <source>
        <strain evidence="3">DSM 44270</strain>
    </source>
</reference>
<proteinExistence type="predicted"/>
<gene>
    <name evidence="2" type="ORF">SAMN06272739_1133</name>
</gene>
<dbReference type="AlphaFoldDB" id="A0A286GJP0"/>
<evidence type="ECO:0000313" key="2">
    <source>
        <dbReference type="EMBL" id="SOD95204.1"/>
    </source>
</evidence>
<sequence length="468" mass="47957">MTISDTELEAGLRGLRARARDIAPPPHDLAQRTRERYRAQRRTRAALAAGGLAAALVLVGVPVVASTIAADPQRGEVAGPSDRPFVPAPPSGLYAVPTRGGLADDGTWLDEVAALEWALPDPDLYGTGLTPPNAPPGTRRVAFADDVASGRIALVLGIADRQVVHAWFTGPAGASPEEMELATLPGVASPGSALALLDAPGPDAAELTLVVVAEPGDAVDLGLTPVVEADGQVRADRIDLDVEDGIANVEVEMDVPFFRVGGDVRATRENGSDRSMTMEESARLRGDAAPTEFMPLATAEDPRGLAGRSDPEAAQWSVGSMLASYGLTAEQARPTLLAAGQLGARVDRYGELYGLTHPSGATTTWLISYSPGNRSGGVTTTSYPAVPAGTPLLDQVVAVEAMAGIIVSAPTGVEAQVLGADGALLVTVPLERGAGTAPYNGRQEAASVRIVDGAGNVVAEAPMTGTGG</sequence>
<dbReference type="OrthoDB" id="5180383at2"/>
<keyword evidence="1" id="KW-0472">Membrane</keyword>
<feature type="transmembrane region" description="Helical" evidence="1">
    <location>
        <begin position="45"/>
        <end position="65"/>
    </location>
</feature>
<dbReference type="Proteomes" id="UP000219482">
    <property type="component" value="Unassembled WGS sequence"/>
</dbReference>
<evidence type="ECO:0000313" key="3">
    <source>
        <dbReference type="Proteomes" id="UP000219482"/>
    </source>
</evidence>
<organism evidence="2 3">
    <name type="scientific">Blastococcus haudaquaticus</name>
    <dbReference type="NCBI Taxonomy" id="1938745"/>
    <lineage>
        <taxon>Bacteria</taxon>
        <taxon>Bacillati</taxon>
        <taxon>Actinomycetota</taxon>
        <taxon>Actinomycetes</taxon>
        <taxon>Geodermatophilales</taxon>
        <taxon>Geodermatophilaceae</taxon>
        <taxon>Blastococcus</taxon>
    </lineage>
</organism>
<keyword evidence="1" id="KW-1133">Transmembrane helix</keyword>
<evidence type="ECO:0000256" key="1">
    <source>
        <dbReference type="SAM" id="Phobius"/>
    </source>
</evidence>